<accession>A0A5C6F331</accession>
<protein>
    <submittedName>
        <fullName evidence="1">Uncharacterized protein</fullName>
    </submittedName>
</protein>
<evidence type="ECO:0000313" key="2">
    <source>
        <dbReference type="Proteomes" id="UP000318288"/>
    </source>
</evidence>
<proteinExistence type="predicted"/>
<organism evidence="1 2">
    <name type="scientific">Rubripirellula tenax</name>
    <dbReference type="NCBI Taxonomy" id="2528015"/>
    <lineage>
        <taxon>Bacteria</taxon>
        <taxon>Pseudomonadati</taxon>
        <taxon>Planctomycetota</taxon>
        <taxon>Planctomycetia</taxon>
        <taxon>Pirellulales</taxon>
        <taxon>Pirellulaceae</taxon>
        <taxon>Rubripirellula</taxon>
    </lineage>
</organism>
<dbReference type="EMBL" id="SJPW01000004">
    <property type="protein sequence ID" value="TWU54984.1"/>
    <property type="molecule type" value="Genomic_DNA"/>
</dbReference>
<name>A0A5C6F331_9BACT</name>
<dbReference type="AlphaFoldDB" id="A0A5C6F331"/>
<comment type="caution">
    <text evidence="1">The sequence shown here is derived from an EMBL/GenBank/DDBJ whole genome shotgun (WGS) entry which is preliminary data.</text>
</comment>
<gene>
    <name evidence="1" type="ORF">Poly51_37330</name>
</gene>
<evidence type="ECO:0000313" key="1">
    <source>
        <dbReference type="EMBL" id="TWU54984.1"/>
    </source>
</evidence>
<reference evidence="1 2" key="1">
    <citation type="submission" date="2019-02" db="EMBL/GenBank/DDBJ databases">
        <title>Deep-cultivation of Planctomycetes and their phenomic and genomic characterization uncovers novel biology.</title>
        <authorList>
            <person name="Wiegand S."/>
            <person name="Jogler M."/>
            <person name="Boedeker C."/>
            <person name="Pinto D."/>
            <person name="Vollmers J."/>
            <person name="Rivas-Marin E."/>
            <person name="Kohn T."/>
            <person name="Peeters S.H."/>
            <person name="Heuer A."/>
            <person name="Rast P."/>
            <person name="Oberbeckmann S."/>
            <person name="Bunk B."/>
            <person name="Jeske O."/>
            <person name="Meyerdierks A."/>
            <person name="Storesund J.E."/>
            <person name="Kallscheuer N."/>
            <person name="Luecker S."/>
            <person name="Lage O.M."/>
            <person name="Pohl T."/>
            <person name="Merkel B.J."/>
            <person name="Hornburger P."/>
            <person name="Mueller R.-W."/>
            <person name="Bruemmer F."/>
            <person name="Labrenz M."/>
            <person name="Spormann A.M."/>
            <person name="Op Den Camp H."/>
            <person name="Overmann J."/>
            <person name="Amann R."/>
            <person name="Jetten M.S.M."/>
            <person name="Mascher T."/>
            <person name="Medema M.H."/>
            <person name="Devos D.P."/>
            <person name="Kaster A.-K."/>
            <person name="Ovreas L."/>
            <person name="Rohde M."/>
            <person name="Galperin M.Y."/>
            <person name="Jogler C."/>
        </authorList>
    </citation>
    <scope>NUCLEOTIDE SEQUENCE [LARGE SCALE GENOMIC DNA]</scope>
    <source>
        <strain evidence="1 2">Poly51</strain>
    </source>
</reference>
<dbReference type="Proteomes" id="UP000318288">
    <property type="component" value="Unassembled WGS sequence"/>
</dbReference>
<sequence>MRQQDIESTEYSGFCDYRDAILAALPERSNVLKESLLVSEGELDAALARLPEDRRHTWQNRFDTGYACVADFQRTQLAVALRGNQFLNVNQRAA</sequence>
<keyword evidence="2" id="KW-1185">Reference proteome</keyword>